<organism evidence="7 8">
    <name type="scientific">Rhynchophorus ferrugineus</name>
    <name type="common">Red palm weevil</name>
    <name type="synonym">Curculio ferrugineus</name>
    <dbReference type="NCBI Taxonomy" id="354439"/>
    <lineage>
        <taxon>Eukaryota</taxon>
        <taxon>Metazoa</taxon>
        <taxon>Ecdysozoa</taxon>
        <taxon>Arthropoda</taxon>
        <taxon>Hexapoda</taxon>
        <taxon>Insecta</taxon>
        <taxon>Pterygota</taxon>
        <taxon>Neoptera</taxon>
        <taxon>Endopterygota</taxon>
        <taxon>Coleoptera</taxon>
        <taxon>Polyphaga</taxon>
        <taxon>Cucujiformia</taxon>
        <taxon>Curculionidae</taxon>
        <taxon>Dryophthorinae</taxon>
        <taxon>Rhynchophorus</taxon>
    </lineage>
</organism>
<protein>
    <recommendedName>
        <fullName evidence="6">GH18 domain-containing protein</fullName>
    </recommendedName>
</protein>
<dbReference type="PROSITE" id="PS01095">
    <property type="entry name" value="GH18_1"/>
    <property type="match status" value="1"/>
</dbReference>
<dbReference type="GO" id="GO:0005576">
    <property type="term" value="C:extracellular region"/>
    <property type="evidence" value="ECO:0007669"/>
    <property type="project" value="TreeGrafter"/>
</dbReference>
<dbReference type="Gene3D" id="3.20.20.80">
    <property type="entry name" value="Glycosidases"/>
    <property type="match status" value="1"/>
</dbReference>
<sequence>MTKYVLLLLAILWGFFVTESHYVGGYYYSSVTMKISDINPNLLTHIYYAFVTVNADSSVTIQNERKGLVKPLAELKDSNPDLKLLFSLVNNNGSFTKVASNETLRASLIKNCYQLLEKYNYDGIDFDWEFPSLADIVNFSALLKEFSEKFKKHNYLLTAAVNPIPTRSYGYDVPEMAKYLDIINIMTYEFYGSFSAHTGLHSGLYPSSLDSAYEKKYLNIESAIKNWANAGAPKNLLAVGIPFYGRSFNLKNASNHGIHDPINGIARPSSPSYLQVINNKHIDYNTVWDEEQQGYYKYLNTTWVSYDNDRSVRLKAAYCVEQGVKGIFTWNLGLDDVHGEISGVKQTLLQAMNDGLNKAKK</sequence>
<evidence type="ECO:0000256" key="2">
    <source>
        <dbReference type="ARBA" id="ARBA00023295"/>
    </source>
</evidence>
<name>A0A834HQY9_RHYFE</name>
<evidence type="ECO:0000256" key="3">
    <source>
        <dbReference type="RuleBase" id="RU000489"/>
    </source>
</evidence>
<dbReference type="EMBL" id="JAACXV010014605">
    <property type="protein sequence ID" value="KAF7265579.1"/>
    <property type="molecule type" value="Genomic_DNA"/>
</dbReference>
<dbReference type="InterPro" id="IPR029070">
    <property type="entry name" value="Chitinase_insertion_sf"/>
</dbReference>
<evidence type="ECO:0000259" key="6">
    <source>
        <dbReference type="PROSITE" id="PS51910"/>
    </source>
</evidence>
<dbReference type="OrthoDB" id="73875at2759"/>
<reference evidence="7" key="1">
    <citation type="submission" date="2020-08" db="EMBL/GenBank/DDBJ databases">
        <title>Genome sequencing and assembly of the red palm weevil Rhynchophorus ferrugineus.</title>
        <authorList>
            <person name="Dias G.B."/>
            <person name="Bergman C.M."/>
            <person name="Manee M."/>
        </authorList>
    </citation>
    <scope>NUCLEOTIDE SEQUENCE</scope>
    <source>
        <strain evidence="7">AA-2017</strain>
        <tissue evidence="7">Whole larva</tissue>
    </source>
</reference>
<dbReference type="Gene3D" id="3.10.50.10">
    <property type="match status" value="1"/>
</dbReference>
<dbReference type="PANTHER" id="PTHR11177:SF360">
    <property type="entry name" value="CHITINASE 4-RELATED"/>
    <property type="match status" value="1"/>
</dbReference>
<dbReference type="InterPro" id="IPR001223">
    <property type="entry name" value="Glyco_hydro18_cat"/>
</dbReference>
<dbReference type="SMART" id="SM00636">
    <property type="entry name" value="Glyco_18"/>
    <property type="match status" value="1"/>
</dbReference>
<evidence type="ECO:0000313" key="7">
    <source>
        <dbReference type="EMBL" id="KAF7265579.1"/>
    </source>
</evidence>
<evidence type="ECO:0000256" key="4">
    <source>
        <dbReference type="RuleBase" id="RU004453"/>
    </source>
</evidence>
<comment type="similarity">
    <text evidence="4">Belongs to the glycosyl hydrolase 18 family.</text>
</comment>
<evidence type="ECO:0000256" key="5">
    <source>
        <dbReference type="SAM" id="SignalP"/>
    </source>
</evidence>
<dbReference type="GO" id="GO:0005975">
    <property type="term" value="P:carbohydrate metabolic process"/>
    <property type="evidence" value="ECO:0007669"/>
    <property type="project" value="InterPro"/>
</dbReference>
<keyword evidence="1 3" id="KW-0378">Hydrolase</keyword>
<dbReference type="InterPro" id="IPR017853">
    <property type="entry name" value="GH"/>
</dbReference>
<dbReference type="PROSITE" id="PS51910">
    <property type="entry name" value="GH18_2"/>
    <property type="match status" value="1"/>
</dbReference>
<dbReference type="GO" id="GO:0004568">
    <property type="term" value="F:chitinase activity"/>
    <property type="evidence" value="ECO:0007669"/>
    <property type="project" value="TreeGrafter"/>
</dbReference>
<dbReference type="PANTHER" id="PTHR11177">
    <property type="entry name" value="CHITINASE"/>
    <property type="match status" value="1"/>
</dbReference>
<dbReference type="SUPFAM" id="SSF51445">
    <property type="entry name" value="(Trans)glycosidases"/>
    <property type="match status" value="1"/>
</dbReference>
<keyword evidence="2 3" id="KW-0326">Glycosidase</keyword>
<feature type="domain" description="GH18" evidence="6">
    <location>
        <begin position="21"/>
        <end position="359"/>
    </location>
</feature>
<feature type="signal peptide" evidence="5">
    <location>
        <begin position="1"/>
        <end position="20"/>
    </location>
</feature>
<dbReference type="Proteomes" id="UP000625711">
    <property type="component" value="Unassembled WGS sequence"/>
</dbReference>
<dbReference type="InterPro" id="IPR001579">
    <property type="entry name" value="Glyco_hydro_18_chit_AS"/>
</dbReference>
<dbReference type="GO" id="GO:0008061">
    <property type="term" value="F:chitin binding"/>
    <property type="evidence" value="ECO:0007669"/>
    <property type="project" value="InterPro"/>
</dbReference>
<keyword evidence="8" id="KW-1185">Reference proteome</keyword>
<gene>
    <name evidence="7" type="ORF">GWI33_021032</name>
</gene>
<proteinExistence type="inferred from homology"/>
<keyword evidence="5" id="KW-0732">Signal</keyword>
<dbReference type="GO" id="GO:0006032">
    <property type="term" value="P:chitin catabolic process"/>
    <property type="evidence" value="ECO:0007669"/>
    <property type="project" value="TreeGrafter"/>
</dbReference>
<dbReference type="Pfam" id="PF00704">
    <property type="entry name" value="Glyco_hydro_18"/>
    <property type="match status" value="1"/>
</dbReference>
<dbReference type="SUPFAM" id="SSF54556">
    <property type="entry name" value="Chitinase insertion domain"/>
    <property type="match status" value="1"/>
</dbReference>
<accession>A0A834HQY9</accession>
<feature type="chain" id="PRO_5033034172" description="GH18 domain-containing protein" evidence="5">
    <location>
        <begin position="21"/>
        <end position="361"/>
    </location>
</feature>
<evidence type="ECO:0000256" key="1">
    <source>
        <dbReference type="ARBA" id="ARBA00022801"/>
    </source>
</evidence>
<comment type="caution">
    <text evidence="7">The sequence shown here is derived from an EMBL/GenBank/DDBJ whole genome shotgun (WGS) entry which is preliminary data.</text>
</comment>
<dbReference type="AlphaFoldDB" id="A0A834HQY9"/>
<dbReference type="InterPro" id="IPR011583">
    <property type="entry name" value="Chitinase_II/V-like_cat"/>
</dbReference>
<evidence type="ECO:0000313" key="8">
    <source>
        <dbReference type="Proteomes" id="UP000625711"/>
    </source>
</evidence>
<dbReference type="InterPro" id="IPR050314">
    <property type="entry name" value="Glycosyl_Hydrlase_18"/>
</dbReference>